<dbReference type="Proteomes" id="UP001281003">
    <property type="component" value="Unassembled WGS sequence"/>
</dbReference>
<evidence type="ECO:0000313" key="3">
    <source>
        <dbReference type="EMBL" id="KAK3401423.1"/>
    </source>
</evidence>
<reference evidence="3" key="1">
    <citation type="journal article" date="2023" name="Mol. Phylogenet. Evol.">
        <title>Genome-scale phylogeny and comparative genomics of the fungal order Sordariales.</title>
        <authorList>
            <person name="Hensen N."/>
            <person name="Bonometti L."/>
            <person name="Westerberg I."/>
            <person name="Brannstrom I.O."/>
            <person name="Guillou S."/>
            <person name="Cros-Aarteil S."/>
            <person name="Calhoun S."/>
            <person name="Haridas S."/>
            <person name="Kuo A."/>
            <person name="Mondo S."/>
            <person name="Pangilinan J."/>
            <person name="Riley R."/>
            <person name="LaButti K."/>
            <person name="Andreopoulos B."/>
            <person name="Lipzen A."/>
            <person name="Chen C."/>
            <person name="Yan M."/>
            <person name="Daum C."/>
            <person name="Ng V."/>
            <person name="Clum A."/>
            <person name="Steindorff A."/>
            <person name="Ohm R.A."/>
            <person name="Martin F."/>
            <person name="Silar P."/>
            <person name="Natvig D.O."/>
            <person name="Lalanne C."/>
            <person name="Gautier V."/>
            <person name="Ament-Velasquez S.L."/>
            <person name="Kruys A."/>
            <person name="Hutchinson M.I."/>
            <person name="Powell A.J."/>
            <person name="Barry K."/>
            <person name="Miller A.N."/>
            <person name="Grigoriev I.V."/>
            <person name="Debuchy R."/>
            <person name="Gladieux P."/>
            <person name="Hiltunen Thoren M."/>
            <person name="Johannesson H."/>
        </authorList>
    </citation>
    <scope>NUCLEOTIDE SEQUENCE</scope>
    <source>
        <strain evidence="3">FGSC 1904</strain>
    </source>
</reference>
<feature type="compositionally biased region" description="Low complexity" evidence="2">
    <location>
        <begin position="23"/>
        <end position="34"/>
    </location>
</feature>
<protein>
    <submittedName>
        <fullName evidence="3">Uncharacterized protein</fullName>
    </submittedName>
</protein>
<feature type="compositionally biased region" description="Basic and acidic residues" evidence="2">
    <location>
        <begin position="11"/>
        <end position="20"/>
    </location>
</feature>
<comment type="caution">
    <text evidence="3">The sequence shown here is derived from an EMBL/GenBank/DDBJ whole genome shotgun (WGS) entry which is preliminary data.</text>
</comment>
<gene>
    <name evidence="3" type="ORF">B0T20DRAFT_466483</name>
</gene>
<evidence type="ECO:0000313" key="4">
    <source>
        <dbReference type="Proteomes" id="UP001281003"/>
    </source>
</evidence>
<accession>A0AAE0UES3</accession>
<reference evidence="3" key="2">
    <citation type="submission" date="2023-07" db="EMBL/GenBank/DDBJ databases">
        <authorList>
            <consortium name="Lawrence Berkeley National Laboratory"/>
            <person name="Haridas S."/>
            <person name="Hensen N."/>
            <person name="Bonometti L."/>
            <person name="Westerberg I."/>
            <person name="Brannstrom I.O."/>
            <person name="Guillou S."/>
            <person name="Cros-Aarteil S."/>
            <person name="Calhoun S."/>
            <person name="Kuo A."/>
            <person name="Mondo S."/>
            <person name="Pangilinan J."/>
            <person name="Riley R."/>
            <person name="LaButti K."/>
            <person name="Andreopoulos B."/>
            <person name="Lipzen A."/>
            <person name="Chen C."/>
            <person name="Yanf M."/>
            <person name="Daum C."/>
            <person name="Ng V."/>
            <person name="Clum A."/>
            <person name="Steindorff A."/>
            <person name="Ohm R."/>
            <person name="Martin F."/>
            <person name="Silar P."/>
            <person name="Natvig D."/>
            <person name="Lalanne C."/>
            <person name="Gautier V."/>
            <person name="Ament-velasquez S.L."/>
            <person name="Kruys A."/>
            <person name="Hutchinson M.I."/>
            <person name="Powell A.J."/>
            <person name="Barry K."/>
            <person name="Miller A.N."/>
            <person name="Grigoriev I.V."/>
            <person name="Debuchy R."/>
            <person name="Gladieux P."/>
            <person name="Thoren M.H."/>
            <person name="Johannesson H."/>
        </authorList>
    </citation>
    <scope>NUCLEOTIDE SEQUENCE</scope>
    <source>
        <strain evidence="3">FGSC 1904</strain>
    </source>
</reference>
<dbReference type="AlphaFoldDB" id="A0AAE0UES3"/>
<feature type="region of interest" description="Disordered" evidence="2">
    <location>
        <begin position="423"/>
        <end position="466"/>
    </location>
</feature>
<evidence type="ECO:0000256" key="2">
    <source>
        <dbReference type="SAM" id="MobiDB-lite"/>
    </source>
</evidence>
<feature type="coiled-coil region" evidence="1">
    <location>
        <begin position="297"/>
        <end position="324"/>
    </location>
</feature>
<dbReference type="EMBL" id="JAUTDP010000002">
    <property type="protein sequence ID" value="KAK3401423.1"/>
    <property type="molecule type" value="Genomic_DNA"/>
</dbReference>
<evidence type="ECO:0000256" key="1">
    <source>
        <dbReference type="SAM" id="Coils"/>
    </source>
</evidence>
<feature type="region of interest" description="Disordered" evidence="2">
    <location>
        <begin position="343"/>
        <end position="366"/>
    </location>
</feature>
<sequence>MATEKQSVQDGKPEVEKDTKITSASSSSSHHSSSNNKNFRGQIFGPGILPSPTTPERAIATAGYALSKERNPSNLTSDHIWMVLFTGASCPKIRNPAGAYSVVAWHGKQPRMAWYMAPESEAGVAVTEKRLAGLAIAQALYIADERLRGLPESLKPKTVTIKIFSSCEETLREINDPSTIKEKGDERYSKKARLAVVRLIEDLSQSLSNIAGVERMRVYLQWLPTSYKKMQCARDFAKRCRRKSGGQDLYVIEERVKRPENMPEGVHKFIEEGVEDGKEEENQEETVVEGTDEAIAKEEEEEVTKKEERQVSTVEEEVAVAKLEEPAEEQSIEKIKAAEEPLSVGQVTDSQADPGEAMDVDDKNEKPMAEISVKTSTVEEAGSLVLAVEQALGSPKAQAQVDQAEIGRFSIGHVNFAEAMDLDDEMMDDEESTATERALNEQPALTNGDEQAIDDQEDLEDEQALIDQQLWADIEFSQSSSGGSSFAGFSE</sequence>
<feature type="compositionally biased region" description="Acidic residues" evidence="2">
    <location>
        <begin position="423"/>
        <end position="433"/>
    </location>
</feature>
<feature type="region of interest" description="Disordered" evidence="2">
    <location>
        <begin position="1"/>
        <end position="54"/>
    </location>
</feature>
<keyword evidence="1" id="KW-0175">Coiled coil</keyword>
<keyword evidence="4" id="KW-1185">Reference proteome</keyword>
<organism evidence="3 4">
    <name type="scientific">Sordaria brevicollis</name>
    <dbReference type="NCBI Taxonomy" id="83679"/>
    <lineage>
        <taxon>Eukaryota</taxon>
        <taxon>Fungi</taxon>
        <taxon>Dikarya</taxon>
        <taxon>Ascomycota</taxon>
        <taxon>Pezizomycotina</taxon>
        <taxon>Sordariomycetes</taxon>
        <taxon>Sordariomycetidae</taxon>
        <taxon>Sordariales</taxon>
        <taxon>Sordariaceae</taxon>
        <taxon>Sordaria</taxon>
    </lineage>
</organism>
<name>A0AAE0UES3_SORBR</name>
<feature type="compositionally biased region" description="Acidic residues" evidence="2">
    <location>
        <begin position="451"/>
        <end position="464"/>
    </location>
</feature>
<proteinExistence type="predicted"/>